<evidence type="ECO:0000313" key="2">
    <source>
        <dbReference type="EMBL" id="SHE43038.1"/>
    </source>
</evidence>
<protein>
    <submittedName>
        <fullName evidence="2">Gnt-I system low-affinity gluconate transporter</fullName>
    </submittedName>
</protein>
<dbReference type="AlphaFoldDB" id="A0A1M4TF56"/>
<dbReference type="GeneID" id="90996502"/>
<dbReference type="GO" id="GO:0005886">
    <property type="term" value="C:plasma membrane"/>
    <property type="evidence" value="ECO:0007669"/>
    <property type="project" value="TreeGrafter"/>
</dbReference>
<evidence type="ECO:0000313" key="3">
    <source>
        <dbReference type="Proteomes" id="UP000184114"/>
    </source>
</evidence>
<keyword evidence="3" id="KW-1185">Reference proteome</keyword>
<sequence length="448" mass="46931">MQSQLYLVSLLIISVAVLLFLIMKLKLHAFVSLLIVSMLTAIAAGMPIQSIMGTIQSGMGGTLGFISVVVGLGAMFGQMLEVSGGAERLARTLIKSFGKDRAAWALGLAGFIISIPVFFDVGFIILVPLVYSLSKETKKSLLHYGIPLLAGLAVTHAFVPPTPGPVAVAQLVGADLGKVILFGIIAGIPAMIIAGPVFGKFIGERIYADIPEYMSFDDSIVTKDDKDLPSFSLIITLILIPIVLILLNTSATVFLPEGNSLRNIVSFIGHPFSALTIATVLAFVTLGKHKGLSREEVSKVATAALAPTGLILLVTGAGGIFKQVLTDSNIGKMLAEGLASSSMNPIILAFLIATVVRVAAGSATVAMMTAGGIMAPLLPAFNVEPALVVIAIASGATVLSHVNDSGFWLVNRYFGISEKDTLKSWTVMETLIGIVGLISALILSIFIK</sequence>
<dbReference type="InterPro" id="IPR003474">
    <property type="entry name" value="Glcn_transporter"/>
</dbReference>
<feature type="transmembrane region" description="Helical" evidence="1">
    <location>
        <begin position="422"/>
        <end position="447"/>
    </location>
</feature>
<evidence type="ECO:0000256" key="1">
    <source>
        <dbReference type="SAM" id="Phobius"/>
    </source>
</evidence>
<keyword evidence="1" id="KW-0472">Membrane</keyword>
<feature type="transmembrane region" description="Helical" evidence="1">
    <location>
        <begin position="5"/>
        <end position="23"/>
    </location>
</feature>
<feature type="transmembrane region" description="Helical" evidence="1">
    <location>
        <begin position="60"/>
        <end position="82"/>
    </location>
</feature>
<feature type="transmembrane region" description="Helical" evidence="1">
    <location>
        <begin position="141"/>
        <end position="159"/>
    </location>
</feature>
<feature type="transmembrane region" description="Helical" evidence="1">
    <location>
        <begin position="267"/>
        <end position="288"/>
    </location>
</feature>
<feature type="transmembrane region" description="Helical" evidence="1">
    <location>
        <begin position="380"/>
        <end position="402"/>
    </location>
</feature>
<dbReference type="Pfam" id="PF02447">
    <property type="entry name" value="GntP_permease"/>
    <property type="match status" value="1"/>
</dbReference>
<dbReference type="PANTHER" id="PTHR30354">
    <property type="entry name" value="GNT FAMILY GLUCONATE TRANSPORTER"/>
    <property type="match status" value="1"/>
</dbReference>
<keyword evidence="1" id="KW-1133">Transmembrane helix</keyword>
<gene>
    <name evidence="2" type="ORF">SAMN02745784_00645</name>
</gene>
<accession>A0A1M4TF56</accession>
<name>A0A1M4TF56_9FIRM</name>
<dbReference type="Proteomes" id="UP000184114">
    <property type="component" value="Unassembled WGS sequence"/>
</dbReference>
<feature type="transmembrane region" description="Helical" evidence="1">
    <location>
        <begin position="102"/>
        <end position="129"/>
    </location>
</feature>
<feature type="transmembrane region" description="Helical" evidence="1">
    <location>
        <begin position="300"/>
        <end position="325"/>
    </location>
</feature>
<feature type="transmembrane region" description="Helical" evidence="1">
    <location>
        <begin position="29"/>
        <end position="48"/>
    </location>
</feature>
<dbReference type="PIRSF" id="PIRSF002746">
    <property type="entry name" value="Gluconate_transporter"/>
    <property type="match status" value="1"/>
</dbReference>
<dbReference type="GO" id="GO:0015128">
    <property type="term" value="F:gluconate transmembrane transporter activity"/>
    <property type="evidence" value="ECO:0007669"/>
    <property type="project" value="InterPro"/>
</dbReference>
<dbReference type="PANTHER" id="PTHR30354:SF25">
    <property type="entry name" value="INNER MEMBRANE PERMEASE YGBN"/>
    <property type="match status" value="1"/>
</dbReference>
<dbReference type="NCBIfam" id="TIGR00791">
    <property type="entry name" value="gntP"/>
    <property type="match status" value="1"/>
</dbReference>
<dbReference type="STRING" id="1123404.SAMN02745784_00645"/>
<dbReference type="EMBL" id="FQTY01000002">
    <property type="protein sequence ID" value="SHE43038.1"/>
    <property type="molecule type" value="Genomic_DNA"/>
</dbReference>
<organism evidence="2 3">
    <name type="scientific">Tissierella praeacuta DSM 18095</name>
    <dbReference type="NCBI Taxonomy" id="1123404"/>
    <lineage>
        <taxon>Bacteria</taxon>
        <taxon>Bacillati</taxon>
        <taxon>Bacillota</taxon>
        <taxon>Tissierellia</taxon>
        <taxon>Tissierellales</taxon>
        <taxon>Tissierellaceae</taxon>
        <taxon>Tissierella</taxon>
    </lineage>
</organism>
<keyword evidence="1" id="KW-0812">Transmembrane</keyword>
<reference evidence="3" key="1">
    <citation type="submission" date="2016-11" db="EMBL/GenBank/DDBJ databases">
        <authorList>
            <person name="Varghese N."/>
            <person name="Submissions S."/>
        </authorList>
    </citation>
    <scope>NUCLEOTIDE SEQUENCE [LARGE SCALE GENOMIC DNA]</scope>
    <source>
        <strain evidence="3">DSM 18095</strain>
    </source>
</reference>
<feature type="transmembrane region" description="Helical" evidence="1">
    <location>
        <begin position="179"/>
        <end position="198"/>
    </location>
</feature>
<dbReference type="RefSeq" id="WP_072973085.1">
    <property type="nucleotide sequence ID" value="NZ_FQTY01000002.1"/>
</dbReference>
<feature type="transmembrane region" description="Helical" evidence="1">
    <location>
        <begin position="233"/>
        <end position="255"/>
    </location>
</feature>
<proteinExistence type="predicted"/>